<keyword evidence="4" id="KW-0808">Transferase</keyword>
<evidence type="ECO:0000256" key="1">
    <source>
        <dbReference type="ARBA" id="ARBA00006594"/>
    </source>
</evidence>
<reference evidence="9 10" key="1">
    <citation type="submission" date="2016-02" db="EMBL/GenBank/DDBJ databases">
        <title>Species-wide whole genome sequencing reveals diversity, host range in Lonsdalea quercina.</title>
        <authorList>
            <person name="Li Y."/>
        </authorList>
    </citation>
    <scope>NUCLEOTIDE SEQUENCE [LARGE SCALE GENOMIC DNA]</scope>
    <source>
        <strain evidence="9 10">LMG 26265</strain>
    </source>
</reference>
<evidence type="ECO:0000256" key="7">
    <source>
        <dbReference type="SAM" id="MobiDB-lite"/>
    </source>
</evidence>
<dbReference type="InterPro" id="IPR029063">
    <property type="entry name" value="SAM-dependent_MTases_sf"/>
</dbReference>
<keyword evidence="3 9" id="KW-0489">Methyltransferase</keyword>
<dbReference type="PROSITE" id="PS00092">
    <property type="entry name" value="N6_MTASE"/>
    <property type="match status" value="1"/>
</dbReference>
<evidence type="ECO:0000256" key="2">
    <source>
        <dbReference type="ARBA" id="ARBA00011900"/>
    </source>
</evidence>
<dbReference type="Pfam" id="PF01555">
    <property type="entry name" value="N6_N4_Mtase"/>
    <property type="match status" value="1"/>
</dbReference>
<protein>
    <recommendedName>
        <fullName evidence="2">site-specific DNA-methyltransferase (adenine-specific)</fullName>
        <ecNumber evidence="2">2.1.1.72</ecNumber>
    </recommendedName>
</protein>
<dbReference type="PIRSF" id="PIRSF015855">
    <property type="entry name" value="TypeIII_Mtase_mKpnI"/>
    <property type="match status" value="1"/>
</dbReference>
<keyword evidence="5" id="KW-0949">S-adenosyl-L-methionine</keyword>
<feature type="domain" description="DNA methylase N-4/N-6" evidence="8">
    <location>
        <begin position="62"/>
        <end position="392"/>
    </location>
</feature>
<dbReference type="InterPro" id="IPR002052">
    <property type="entry name" value="DNA_methylase_N6_adenine_CS"/>
</dbReference>
<organism evidence="9 10">
    <name type="scientific">Lonsdalea iberica</name>
    <dbReference type="NCBI Taxonomy" id="1082703"/>
    <lineage>
        <taxon>Bacteria</taxon>
        <taxon>Pseudomonadati</taxon>
        <taxon>Pseudomonadota</taxon>
        <taxon>Gammaproteobacteria</taxon>
        <taxon>Enterobacterales</taxon>
        <taxon>Pectobacteriaceae</taxon>
        <taxon>Lonsdalea</taxon>
    </lineage>
</organism>
<name>A0ABX3XCH4_9GAMM</name>
<dbReference type="Gene3D" id="3.40.50.150">
    <property type="entry name" value="Vaccinia Virus protein VP39"/>
    <property type="match status" value="1"/>
</dbReference>
<sequence length="569" mass="65436">MSTKQKLELNWIGKHKRPRLEPRILIEDKEFSYGDANSENLLIHGDNLLALKALEQKYAGKVKCAYIDPPFNTGEAFENYDDGLEHSQWLTLIRDRIEIIQRLLTIDGTFFVHIDDNELGYLIVLLDEIFGRQNRVNIITFKQGSATGHKSINPGLVTTTNYLIIYAKNRQHWKPHRLFTPRERDSRYSQFIDNIDENYKEWRLIPLNEAFSAYHGNAAKELKKKLGSKFEELLNNFVIENSHRVVQPARPDYNSVGQNVRDAIDLSKENPDIVIHLQRNGYEDMYFKNGQRWLFYRNKLKEIDGVIVAGEPLTNLWSDILSNNLHKEGGIKFPKGKKPEFLIKRVLDLCTNPNDIVLDSFAGSGTTAAVAHKMKRRWITIELGEQAHTHAQPRLKRVVTGVDQDGVSKAVNWQGGGGFHYLRLAPSLLKKDHWGNWVINKEYNAEMLAEAMCKHMNFTYAPSQTQYWNHGYSTETDYIYVTTGSLAYEQLKVLSEEVGTERTLLICCKAFMTEGADFPNLTLVKIPRAILSKCEWDQDDYSFTLNVLSDSEQPGDIDSDEDTEDEEQL</sequence>
<dbReference type="PRINTS" id="PR00506">
    <property type="entry name" value="D21N6MTFRASE"/>
</dbReference>
<dbReference type="Proteomes" id="UP000194040">
    <property type="component" value="Unassembled WGS sequence"/>
</dbReference>
<accession>A0ABX3XCH4</accession>
<dbReference type="GO" id="GO:0008168">
    <property type="term" value="F:methyltransferase activity"/>
    <property type="evidence" value="ECO:0007669"/>
    <property type="project" value="UniProtKB-KW"/>
</dbReference>
<comment type="caution">
    <text evidence="9">The sequence shown here is derived from an EMBL/GenBank/DDBJ whole genome shotgun (WGS) entry which is preliminary data.</text>
</comment>
<evidence type="ECO:0000256" key="5">
    <source>
        <dbReference type="ARBA" id="ARBA00022691"/>
    </source>
</evidence>
<dbReference type="GO" id="GO:0032259">
    <property type="term" value="P:methylation"/>
    <property type="evidence" value="ECO:0007669"/>
    <property type="project" value="UniProtKB-KW"/>
</dbReference>
<evidence type="ECO:0000256" key="6">
    <source>
        <dbReference type="ARBA" id="ARBA00047942"/>
    </source>
</evidence>
<dbReference type="SUPFAM" id="SSF53335">
    <property type="entry name" value="S-adenosyl-L-methionine-dependent methyltransferases"/>
    <property type="match status" value="1"/>
</dbReference>
<dbReference type="RefSeq" id="WP_094102087.1">
    <property type="nucleotide sequence ID" value="NZ_LUTQ01000066.1"/>
</dbReference>
<dbReference type="InterPro" id="IPR002295">
    <property type="entry name" value="N4/N6-MTase_EcoPI_Mod-like"/>
</dbReference>
<evidence type="ECO:0000313" key="10">
    <source>
        <dbReference type="Proteomes" id="UP000194040"/>
    </source>
</evidence>
<dbReference type="EC" id="2.1.1.72" evidence="2"/>
<evidence type="ECO:0000259" key="8">
    <source>
        <dbReference type="Pfam" id="PF01555"/>
    </source>
</evidence>
<comment type="catalytic activity">
    <reaction evidence="6">
        <text>a 2'-deoxyadenosine in DNA + S-adenosyl-L-methionine = an N(6)-methyl-2'-deoxyadenosine in DNA + S-adenosyl-L-homocysteine + H(+)</text>
        <dbReference type="Rhea" id="RHEA:15197"/>
        <dbReference type="Rhea" id="RHEA-COMP:12418"/>
        <dbReference type="Rhea" id="RHEA-COMP:12419"/>
        <dbReference type="ChEBI" id="CHEBI:15378"/>
        <dbReference type="ChEBI" id="CHEBI:57856"/>
        <dbReference type="ChEBI" id="CHEBI:59789"/>
        <dbReference type="ChEBI" id="CHEBI:90615"/>
        <dbReference type="ChEBI" id="CHEBI:90616"/>
        <dbReference type="EC" id="2.1.1.72"/>
    </reaction>
</comment>
<feature type="region of interest" description="Disordered" evidence="7">
    <location>
        <begin position="549"/>
        <end position="569"/>
    </location>
</feature>
<gene>
    <name evidence="9" type="ORF">AU512_15105</name>
</gene>
<dbReference type="EMBL" id="LUTQ01000066">
    <property type="protein sequence ID" value="OSN06564.1"/>
    <property type="molecule type" value="Genomic_DNA"/>
</dbReference>
<proteinExistence type="inferred from homology"/>
<evidence type="ECO:0000256" key="3">
    <source>
        <dbReference type="ARBA" id="ARBA00022603"/>
    </source>
</evidence>
<evidence type="ECO:0000256" key="4">
    <source>
        <dbReference type="ARBA" id="ARBA00022679"/>
    </source>
</evidence>
<feature type="compositionally biased region" description="Acidic residues" evidence="7">
    <location>
        <begin position="553"/>
        <end position="569"/>
    </location>
</feature>
<comment type="similarity">
    <text evidence="1">Belongs to the N(4)/N(6)-methyltransferase family.</text>
</comment>
<keyword evidence="10" id="KW-1185">Reference proteome</keyword>
<dbReference type="InterPro" id="IPR002941">
    <property type="entry name" value="DNA_methylase_N4/N6"/>
</dbReference>
<evidence type="ECO:0000313" key="9">
    <source>
        <dbReference type="EMBL" id="OSN06564.1"/>
    </source>
</evidence>